<dbReference type="InterPro" id="IPR011990">
    <property type="entry name" value="TPR-like_helical_dom_sf"/>
</dbReference>
<feature type="repeat" description="TPR" evidence="1">
    <location>
        <begin position="84"/>
        <end position="117"/>
    </location>
</feature>
<dbReference type="SUPFAM" id="SSF48452">
    <property type="entry name" value="TPR-like"/>
    <property type="match status" value="1"/>
</dbReference>
<dbReference type="Proteomes" id="UP001595989">
    <property type="component" value="Unassembled WGS sequence"/>
</dbReference>
<dbReference type="RefSeq" id="WP_390292824.1">
    <property type="nucleotide sequence ID" value="NZ_JBHSFU010000003.1"/>
</dbReference>
<sequence>MILYINFKIGMLYSMKNNTDESVAYHSRVIEMAGNDNPELKIKSLVSIAKTYGSKNQNEEAFPYLQESLELLDGSTLENTTAHAEALTEMAFYYFDQSKLDEAVPFYEQAIKTHKKLPYTSHRQLGMIYMQYAYCLEHMENENKNLQKAGQNYENAIDSLEKMKDRQLLENALGDVIAFFDHTNNDNKKRYFEERFVKMANA</sequence>
<gene>
    <name evidence="3" type="ORF">ACFO3D_01530</name>
</gene>
<dbReference type="EMBL" id="JBHSFU010000003">
    <property type="protein sequence ID" value="MFC4556886.1"/>
    <property type="molecule type" value="Genomic_DNA"/>
</dbReference>
<keyword evidence="2" id="KW-0175">Coiled coil</keyword>
<dbReference type="PROSITE" id="PS50005">
    <property type="entry name" value="TPR"/>
    <property type="match status" value="1"/>
</dbReference>
<keyword evidence="1" id="KW-0802">TPR repeat</keyword>
<protein>
    <submittedName>
        <fullName evidence="3">Tetratricopeptide repeat protein</fullName>
    </submittedName>
</protein>
<dbReference type="Pfam" id="PF13181">
    <property type="entry name" value="TPR_8"/>
    <property type="match status" value="1"/>
</dbReference>
<dbReference type="SMART" id="SM00028">
    <property type="entry name" value="TPR"/>
    <property type="match status" value="3"/>
</dbReference>
<proteinExistence type="predicted"/>
<name>A0ABV9DDV9_9BACI</name>
<evidence type="ECO:0000256" key="1">
    <source>
        <dbReference type="PROSITE-ProRule" id="PRU00339"/>
    </source>
</evidence>
<dbReference type="Pfam" id="PF13374">
    <property type="entry name" value="TPR_10"/>
    <property type="match status" value="1"/>
</dbReference>
<accession>A0ABV9DDV9</accession>
<dbReference type="InterPro" id="IPR019734">
    <property type="entry name" value="TPR_rpt"/>
</dbReference>
<organism evidence="3 4">
    <name type="scientific">Virgibacillus kekensis</name>
    <dbReference type="NCBI Taxonomy" id="202261"/>
    <lineage>
        <taxon>Bacteria</taxon>
        <taxon>Bacillati</taxon>
        <taxon>Bacillota</taxon>
        <taxon>Bacilli</taxon>
        <taxon>Bacillales</taxon>
        <taxon>Bacillaceae</taxon>
        <taxon>Virgibacillus</taxon>
    </lineage>
</organism>
<feature type="coiled-coil region" evidence="2">
    <location>
        <begin position="136"/>
        <end position="166"/>
    </location>
</feature>
<keyword evidence="4" id="KW-1185">Reference proteome</keyword>
<evidence type="ECO:0000256" key="2">
    <source>
        <dbReference type="SAM" id="Coils"/>
    </source>
</evidence>
<evidence type="ECO:0000313" key="4">
    <source>
        <dbReference type="Proteomes" id="UP001595989"/>
    </source>
</evidence>
<dbReference type="Gene3D" id="1.25.40.10">
    <property type="entry name" value="Tetratricopeptide repeat domain"/>
    <property type="match status" value="1"/>
</dbReference>
<comment type="caution">
    <text evidence="3">The sequence shown here is derived from an EMBL/GenBank/DDBJ whole genome shotgun (WGS) entry which is preliminary data.</text>
</comment>
<evidence type="ECO:0000313" key="3">
    <source>
        <dbReference type="EMBL" id="MFC4556886.1"/>
    </source>
</evidence>
<reference evidence="4" key="1">
    <citation type="journal article" date="2019" name="Int. J. Syst. Evol. Microbiol.">
        <title>The Global Catalogue of Microorganisms (GCM) 10K type strain sequencing project: providing services to taxonomists for standard genome sequencing and annotation.</title>
        <authorList>
            <consortium name="The Broad Institute Genomics Platform"/>
            <consortium name="The Broad Institute Genome Sequencing Center for Infectious Disease"/>
            <person name="Wu L."/>
            <person name="Ma J."/>
        </authorList>
    </citation>
    <scope>NUCLEOTIDE SEQUENCE [LARGE SCALE GENOMIC DNA]</scope>
    <source>
        <strain evidence="4">CGMCC 4.7426</strain>
    </source>
</reference>